<evidence type="ECO:0000313" key="2">
    <source>
        <dbReference type="Proteomes" id="UP000466431"/>
    </source>
</evidence>
<gene>
    <name evidence="1" type="ORF">MCEL_35050</name>
</gene>
<name>A0A1X0C0B1_MYCCF</name>
<accession>A0A1X0C0B1</accession>
<organism evidence="1 2">
    <name type="scientific">Mycolicibacterium celeriflavum</name>
    <name type="common">Mycobacterium celeriflavum</name>
    <dbReference type="NCBI Taxonomy" id="1249101"/>
    <lineage>
        <taxon>Bacteria</taxon>
        <taxon>Bacillati</taxon>
        <taxon>Actinomycetota</taxon>
        <taxon>Actinomycetes</taxon>
        <taxon>Mycobacteriales</taxon>
        <taxon>Mycobacteriaceae</taxon>
        <taxon>Mycolicibacterium</taxon>
    </lineage>
</organism>
<dbReference type="STRING" id="1249101.BST21_04435"/>
<dbReference type="Pfam" id="PF11239">
    <property type="entry name" value="DUF3040"/>
    <property type="match status" value="1"/>
</dbReference>
<keyword evidence="2" id="KW-1185">Reference proteome</keyword>
<proteinExistence type="predicted"/>
<dbReference type="OrthoDB" id="4461689at2"/>
<evidence type="ECO:0000313" key="1">
    <source>
        <dbReference type="EMBL" id="BBY45210.1"/>
    </source>
</evidence>
<dbReference type="AlphaFoldDB" id="A0A1X0C0B1"/>
<dbReference type="InterPro" id="IPR021401">
    <property type="entry name" value="DUF3040"/>
</dbReference>
<sequence>MISEDERRALRAIERRLRWENPDLVRLFSSEKPPLTVNLRQPARGRALLAAAAITGLLLLGPRILTEAEVRTRRRAPLPCADILSTLPSTVVTPPCRAA</sequence>
<dbReference type="RefSeq" id="WP_083000418.1">
    <property type="nucleotide sequence ID" value="NZ_AP022591.1"/>
</dbReference>
<reference evidence="1 2" key="1">
    <citation type="journal article" date="2019" name="Emerg. Microbes Infect.">
        <title>Comprehensive subspecies identification of 175 nontuberculous mycobacteria species based on 7547 genomic profiles.</title>
        <authorList>
            <person name="Matsumoto Y."/>
            <person name="Kinjo T."/>
            <person name="Motooka D."/>
            <person name="Nabeya D."/>
            <person name="Jung N."/>
            <person name="Uechi K."/>
            <person name="Horii T."/>
            <person name="Iida T."/>
            <person name="Fujita J."/>
            <person name="Nakamura S."/>
        </authorList>
    </citation>
    <scope>NUCLEOTIDE SEQUENCE [LARGE SCALE GENOMIC DNA]</scope>
    <source>
        <strain evidence="1 2">JCM 18439</strain>
    </source>
</reference>
<dbReference type="KEGG" id="mcee:MCEL_35050"/>
<dbReference type="EMBL" id="AP022591">
    <property type="protein sequence ID" value="BBY45210.1"/>
    <property type="molecule type" value="Genomic_DNA"/>
</dbReference>
<protein>
    <submittedName>
        <fullName evidence="1">Uncharacterized protein</fullName>
    </submittedName>
</protein>
<dbReference type="Proteomes" id="UP000466431">
    <property type="component" value="Chromosome"/>
</dbReference>